<evidence type="ECO:0000313" key="2">
    <source>
        <dbReference type="EMBL" id="VFK51331.1"/>
    </source>
</evidence>
<sequence>MTLDLIEKIQDIHPPCQDDSTLPASLFSKITLMRNLSCQLTAEGKYAALTISLESSMEGEAGKSDAADLGETIQGFDVFPVPWIATTAGGGIYKGSVNRPQ</sequence>
<dbReference type="EMBL" id="CAADFY010000172">
    <property type="protein sequence ID" value="VFK59350.1"/>
    <property type="molecule type" value="Genomic_DNA"/>
</dbReference>
<evidence type="ECO:0000313" key="3">
    <source>
        <dbReference type="EMBL" id="VFK59350.1"/>
    </source>
</evidence>
<dbReference type="EMBL" id="CAADFV010000005">
    <property type="protein sequence ID" value="VFK51135.1"/>
    <property type="molecule type" value="Genomic_DNA"/>
</dbReference>
<organism evidence="1">
    <name type="scientific">Candidatus Kentrum sp. TUN</name>
    <dbReference type="NCBI Taxonomy" id="2126343"/>
    <lineage>
        <taxon>Bacteria</taxon>
        <taxon>Pseudomonadati</taxon>
        <taxon>Pseudomonadota</taxon>
        <taxon>Gammaproteobacteria</taxon>
        <taxon>Candidatus Kentrum</taxon>
    </lineage>
</organism>
<dbReference type="AlphaFoldDB" id="A0A450ZBF4"/>
<dbReference type="EMBL" id="CAADFX010000007">
    <property type="protein sequence ID" value="VFK51331.1"/>
    <property type="molecule type" value="Genomic_DNA"/>
</dbReference>
<gene>
    <name evidence="2" type="ORF">BECKTUN1418D_GA0071000_100711</name>
    <name evidence="1" type="ORF">BECKTUN1418E_GA0071001_100512</name>
    <name evidence="3" type="ORF">BECKTUN1418F_GA0071002_11722</name>
</gene>
<reference evidence="1" key="1">
    <citation type="submission" date="2019-02" db="EMBL/GenBank/DDBJ databases">
        <authorList>
            <person name="Gruber-Vodicka R. H."/>
            <person name="Seah K. B. B."/>
        </authorList>
    </citation>
    <scope>NUCLEOTIDE SEQUENCE</scope>
    <source>
        <strain evidence="2">BECK_BY1</strain>
        <strain evidence="1">BECK_BY2</strain>
        <strain evidence="3">BECK_BY3</strain>
    </source>
</reference>
<protein>
    <submittedName>
        <fullName evidence="1">Uncharacterized protein</fullName>
    </submittedName>
</protein>
<proteinExistence type="predicted"/>
<accession>A0A450ZBF4</accession>
<evidence type="ECO:0000313" key="1">
    <source>
        <dbReference type="EMBL" id="VFK51135.1"/>
    </source>
</evidence>
<name>A0A450ZBF4_9GAMM</name>